<comment type="caution">
    <text evidence="6">The sequence shown here is derived from an EMBL/GenBank/DDBJ whole genome shotgun (WGS) entry which is preliminary data.</text>
</comment>
<dbReference type="InterPro" id="IPR013766">
    <property type="entry name" value="Thioredoxin_domain"/>
</dbReference>
<evidence type="ECO:0000256" key="2">
    <source>
        <dbReference type="ARBA" id="ARBA00023008"/>
    </source>
</evidence>
<keyword evidence="3" id="KW-0479">Metal-binding</keyword>
<dbReference type="CDD" id="cd02968">
    <property type="entry name" value="SCO"/>
    <property type="match status" value="1"/>
</dbReference>
<feature type="binding site" evidence="3">
    <location>
        <position position="181"/>
    </location>
    <ligand>
        <name>Cu cation</name>
        <dbReference type="ChEBI" id="CHEBI:23378"/>
    </ligand>
</feature>
<dbReference type="GO" id="GO:0046872">
    <property type="term" value="F:metal ion binding"/>
    <property type="evidence" value="ECO:0007669"/>
    <property type="project" value="UniProtKB-KW"/>
</dbReference>
<dbReference type="RefSeq" id="WP_228426440.1">
    <property type="nucleotide sequence ID" value="NZ_JAJFNJ020000003.1"/>
</dbReference>
<dbReference type="AlphaFoldDB" id="A0AAJ2X710"/>
<dbReference type="PANTHER" id="PTHR12151:SF25">
    <property type="entry name" value="LINALOOL DEHYDRATASE_ISOMERASE DOMAIN-CONTAINING PROTEIN"/>
    <property type="match status" value="1"/>
</dbReference>
<dbReference type="PROSITE" id="PS51352">
    <property type="entry name" value="THIOREDOXIN_2"/>
    <property type="match status" value="1"/>
</dbReference>
<proteinExistence type="inferred from homology"/>
<dbReference type="Pfam" id="PF02630">
    <property type="entry name" value="SCO1-SenC"/>
    <property type="match status" value="1"/>
</dbReference>
<dbReference type="InterPro" id="IPR036249">
    <property type="entry name" value="Thioredoxin-like_sf"/>
</dbReference>
<evidence type="ECO:0000259" key="5">
    <source>
        <dbReference type="PROSITE" id="PS51352"/>
    </source>
</evidence>
<dbReference type="Gene3D" id="3.40.30.10">
    <property type="entry name" value="Glutaredoxin"/>
    <property type="match status" value="1"/>
</dbReference>
<evidence type="ECO:0000256" key="4">
    <source>
        <dbReference type="PIRSR" id="PIRSR603782-2"/>
    </source>
</evidence>
<dbReference type="EMBL" id="JAJFNJ020000003">
    <property type="protein sequence ID" value="MEC3889704.1"/>
    <property type="molecule type" value="Genomic_DNA"/>
</dbReference>
<organism evidence="6 7">
    <name type="scientific">Xanthomonas campestris pv. papavericola</name>
    <dbReference type="NCBI Taxonomy" id="487881"/>
    <lineage>
        <taxon>Bacteria</taxon>
        <taxon>Pseudomonadati</taxon>
        <taxon>Pseudomonadota</taxon>
        <taxon>Gammaproteobacteria</taxon>
        <taxon>Lysobacterales</taxon>
        <taxon>Lysobacteraceae</taxon>
        <taxon>Xanthomonas</taxon>
    </lineage>
</organism>
<name>A0AAJ2X710_XANCA</name>
<keyword evidence="2 3" id="KW-0186">Copper</keyword>
<feature type="domain" description="Thioredoxin" evidence="5">
    <location>
        <begin position="56"/>
        <end position="216"/>
    </location>
</feature>
<keyword evidence="4" id="KW-1015">Disulfide bond</keyword>
<sequence>MQAGSAVCRQRKELHMRGVVSQLKRLGMQCIVLGMACAIAGCGQWASSFSPTGTDLSSMGRGVDFYLKDTEGTPRPLRSFRGKVLVLFFGFTNCPDVCPTTLARAAQVKRALGADAAQVQFAFATLDPQRDVPNVLRTYVKAFDPDFIGLTGSEGEIRVAADNLKVVYAKVPMGKTYTIDHSTRSFVFDREGKLRIGLTHEQTVETVAADIRQVLALQ</sequence>
<dbReference type="InterPro" id="IPR003782">
    <property type="entry name" value="SCO1/SenC"/>
</dbReference>
<evidence type="ECO:0000256" key="1">
    <source>
        <dbReference type="ARBA" id="ARBA00010996"/>
    </source>
</evidence>
<protein>
    <submittedName>
        <fullName evidence="6">SCO family protein</fullName>
    </submittedName>
</protein>
<evidence type="ECO:0000256" key="3">
    <source>
        <dbReference type="PIRSR" id="PIRSR603782-1"/>
    </source>
</evidence>
<comment type="similarity">
    <text evidence="1">Belongs to the SCO1/2 family.</text>
</comment>
<evidence type="ECO:0000313" key="7">
    <source>
        <dbReference type="Proteomes" id="UP001297361"/>
    </source>
</evidence>
<reference evidence="6" key="1">
    <citation type="submission" date="2021-10" db="EMBL/GenBank/DDBJ databases">
        <authorList>
            <person name="Hussein R."/>
            <person name="Harrison J."/>
            <person name="Studholme D.J."/>
            <person name="Vicente J."/>
            <person name="Grant M."/>
        </authorList>
    </citation>
    <scope>NUCLEOTIDE SEQUENCE</scope>
    <source>
        <strain evidence="6">NCPPB 2970</strain>
    </source>
</reference>
<dbReference type="Proteomes" id="UP001297361">
    <property type="component" value="Unassembled WGS sequence"/>
</dbReference>
<evidence type="ECO:0000313" key="6">
    <source>
        <dbReference type="EMBL" id="MEC3889704.1"/>
    </source>
</evidence>
<gene>
    <name evidence="6" type="ORF">LLE72_018595</name>
</gene>
<feature type="binding site" evidence="3">
    <location>
        <position position="94"/>
    </location>
    <ligand>
        <name>Cu cation</name>
        <dbReference type="ChEBI" id="CHEBI:23378"/>
    </ligand>
</feature>
<feature type="disulfide bond" description="Redox-active" evidence="4">
    <location>
        <begin position="94"/>
        <end position="98"/>
    </location>
</feature>
<dbReference type="PANTHER" id="PTHR12151">
    <property type="entry name" value="ELECTRON TRANSPORT PROTIN SCO1/SENC FAMILY MEMBER"/>
    <property type="match status" value="1"/>
</dbReference>
<accession>A0AAJ2X710</accession>
<reference evidence="6" key="2">
    <citation type="submission" date="2024-01" db="EMBL/GenBank/DDBJ databases">
        <title>Long-read genome sequencing of X. campestris pv. papavericola.</title>
        <authorList>
            <person name="Hussain R.M.F."/>
            <person name="Greer S."/>
            <person name="Harrison J."/>
            <person name="Grant M."/>
            <person name="Vicente J."/>
            <person name="Studholme D.J."/>
        </authorList>
    </citation>
    <scope>NUCLEOTIDE SEQUENCE</scope>
    <source>
        <strain evidence="6">NCPPB 2970</strain>
    </source>
</reference>
<dbReference type="SUPFAM" id="SSF52833">
    <property type="entry name" value="Thioredoxin-like"/>
    <property type="match status" value="1"/>
</dbReference>
<feature type="binding site" evidence="3">
    <location>
        <position position="98"/>
    </location>
    <ligand>
        <name>Cu cation</name>
        <dbReference type="ChEBI" id="CHEBI:23378"/>
    </ligand>
</feature>